<name>A0A927R6K1_9ACTN</name>
<dbReference type="EMBL" id="JADBEM010000001">
    <property type="protein sequence ID" value="MBE1603214.1"/>
    <property type="molecule type" value="Genomic_DNA"/>
</dbReference>
<dbReference type="GO" id="GO:0003677">
    <property type="term" value="F:DNA binding"/>
    <property type="evidence" value="ECO:0007669"/>
    <property type="project" value="UniProtKB-KW"/>
</dbReference>
<dbReference type="AlphaFoldDB" id="A0A927R6K1"/>
<dbReference type="Pfam" id="PF02575">
    <property type="entry name" value="YbaB_DNA_bd"/>
    <property type="match status" value="1"/>
</dbReference>
<dbReference type="InterPro" id="IPR036894">
    <property type="entry name" value="YbaB-like_sf"/>
</dbReference>
<accession>A0A927R6K1</accession>
<dbReference type="SUPFAM" id="SSF82607">
    <property type="entry name" value="YbaB-like"/>
    <property type="match status" value="1"/>
</dbReference>
<gene>
    <name evidence="2" type="ORF">HEB94_000062</name>
</gene>
<sequence>MPDHPHITPRDFAGVLDVAHDALAEWRQADGAGAEEESTTVQGADPEGHVRATIGTDGRVVSVDIAPRALRLPSQDLAAAVVVAVNAAQAQLVQLSRETARSRSAAAWDPTRMMRHQQAAATQVGSLIAKLSAMMDAAGQAAEPGGASDRRQ</sequence>
<dbReference type="Gene3D" id="3.30.1310.10">
    <property type="entry name" value="Nucleoid-associated protein YbaB-like domain"/>
    <property type="match status" value="1"/>
</dbReference>
<reference evidence="2" key="1">
    <citation type="submission" date="2020-10" db="EMBL/GenBank/DDBJ databases">
        <title>Sequencing the genomes of 1000 actinobacteria strains.</title>
        <authorList>
            <person name="Klenk H.-P."/>
        </authorList>
    </citation>
    <scope>NUCLEOTIDE SEQUENCE</scope>
    <source>
        <strain evidence="2">DSM 45354</strain>
    </source>
</reference>
<evidence type="ECO:0000313" key="3">
    <source>
        <dbReference type="Proteomes" id="UP000638648"/>
    </source>
</evidence>
<evidence type="ECO:0000313" key="2">
    <source>
        <dbReference type="EMBL" id="MBE1603214.1"/>
    </source>
</evidence>
<dbReference type="Proteomes" id="UP000638648">
    <property type="component" value="Unassembled WGS sequence"/>
</dbReference>
<organism evidence="2 3">
    <name type="scientific">Actinopolymorpha pittospori</name>
    <dbReference type="NCBI Taxonomy" id="648752"/>
    <lineage>
        <taxon>Bacteria</taxon>
        <taxon>Bacillati</taxon>
        <taxon>Actinomycetota</taxon>
        <taxon>Actinomycetes</taxon>
        <taxon>Propionibacteriales</taxon>
        <taxon>Actinopolymorphaceae</taxon>
        <taxon>Actinopolymorpha</taxon>
    </lineage>
</organism>
<keyword evidence="3" id="KW-1185">Reference proteome</keyword>
<keyword evidence="2" id="KW-0238">DNA-binding</keyword>
<protein>
    <submittedName>
        <fullName evidence="2">DNA-binding protein YbaB</fullName>
    </submittedName>
</protein>
<feature type="region of interest" description="Disordered" evidence="1">
    <location>
        <begin position="30"/>
        <end position="51"/>
    </location>
</feature>
<comment type="caution">
    <text evidence="2">The sequence shown here is derived from an EMBL/GenBank/DDBJ whole genome shotgun (WGS) entry which is preliminary data.</text>
</comment>
<evidence type="ECO:0000256" key="1">
    <source>
        <dbReference type="SAM" id="MobiDB-lite"/>
    </source>
</evidence>
<dbReference type="RefSeq" id="WP_192748093.1">
    <property type="nucleotide sequence ID" value="NZ_BAABJL010000055.1"/>
</dbReference>
<dbReference type="InterPro" id="IPR004401">
    <property type="entry name" value="YbaB/EbfC"/>
</dbReference>
<proteinExistence type="predicted"/>